<dbReference type="SUPFAM" id="SSF48403">
    <property type="entry name" value="Ankyrin repeat"/>
    <property type="match status" value="1"/>
</dbReference>
<dbReference type="PANTHER" id="PTHR45661:SF3">
    <property type="entry name" value="IG-LIKE DOMAIN-CONTAINING PROTEIN"/>
    <property type="match status" value="1"/>
</dbReference>
<keyword evidence="2" id="KW-1185">Reference proteome</keyword>
<organism evidence="1 2">
    <name type="scientific">Tritrichomonas musculus</name>
    <dbReference type="NCBI Taxonomy" id="1915356"/>
    <lineage>
        <taxon>Eukaryota</taxon>
        <taxon>Metamonada</taxon>
        <taxon>Parabasalia</taxon>
        <taxon>Tritrichomonadida</taxon>
        <taxon>Tritrichomonadidae</taxon>
        <taxon>Tritrichomonas</taxon>
    </lineage>
</organism>
<protein>
    <submittedName>
        <fullName evidence="1">Uncharacterized protein</fullName>
    </submittedName>
</protein>
<dbReference type="PANTHER" id="PTHR45661">
    <property type="entry name" value="SURFACE ANTIGEN"/>
    <property type="match status" value="1"/>
</dbReference>
<dbReference type="Gene3D" id="3.80.10.10">
    <property type="entry name" value="Ribonuclease Inhibitor"/>
    <property type="match status" value="4"/>
</dbReference>
<comment type="caution">
    <text evidence="1">The sequence shown here is derived from an EMBL/GenBank/DDBJ whole genome shotgun (WGS) entry which is preliminary data.</text>
</comment>
<dbReference type="EMBL" id="JAPFFF010000002">
    <property type="protein sequence ID" value="KAK8896022.1"/>
    <property type="molecule type" value="Genomic_DNA"/>
</dbReference>
<dbReference type="Pfam" id="PF13306">
    <property type="entry name" value="LRR_5"/>
    <property type="match status" value="2"/>
</dbReference>
<dbReference type="InterPro" id="IPR026906">
    <property type="entry name" value="LRR_5"/>
</dbReference>
<gene>
    <name evidence="1" type="ORF">M9Y10_013909</name>
</gene>
<dbReference type="InterPro" id="IPR032675">
    <property type="entry name" value="LRR_dom_sf"/>
</dbReference>
<evidence type="ECO:0000313" key="1">
    <source>
        <dbReference type="EMBL" id="KAK8896022.1"/>
    </source>
</evidence>
<proteinExistence type="predicted"/>
<dbReference type="SUPFAM" id="SSF52058">
    <property type="entry name" value="L domain-like"/>
    <property type="match status" value="2"/>
</dbReference>
<dbReference type="InterPro" id="IPR053139">
    <property type="entry name" value="Surface_bspA-like"/>
</dbReference>
<name>A0ABR2KYL3_9EUKA</name>
<evidence type="ECO:0000313" key="2">
    <source>
        <dbReference type="Proteomes" id="UP001470230"/>
    </source>
</evidence>
<dbReference type="InterPro" id="IPR036770">
    <property type="entry name" value="Ankyrin_rpt-contain_sf"/>
</dbReference>
<sequence length="856" mass="97130">MEIQEYVDQKKELNNALLKYIENDSEDQTEFKNIVQLINQQKIQENDTEFKLSLRIIISISQNHRRCPNFFSRIEQILSFFADKIKQTFSNFEIFNIFQNDKRILLFLFNNKILEFDQNIYTVISLDKYFTESNFFHFFRPEIKLFESEQEIKKETNEEEECYEPDSDVLNIFEEKRQIGENDSYVCQIIRNDSIDEFVIYVNQINLKLSSSIKESIYETNSFLIENKKTTLIEYSAFFGSIQIFQYLKMNEIELKPSLWLYAIHGRNAEIIHLLEDNHVHPPDMNDSYEECLKEAIKCHHNEIANYIHDNLMNENKLNENVLSSIFHYYNYFYFPADLNNTSVFKYNDLLKSAANENSYEIVHLLLSLQETEINSIDFSGCDKLTQITIPPTIKAISSSAFCGCFSLVRIIFESPCQFTTIETCTFYCALLRQITIPASVTEIKSYAFNGCSSLSQVNFEKPSSLKSIEEHAFNECSSLAEIQFPSSIENIELFIFECCTSLKKVSFESPSSLLIIKSYSFANSAVKEVTIPSSVTSIEKNAFTRCNSLEKISFDDHSNLASIGEYAFSECLSLIEITIPSSIKEIGKDAFFKCSSLNQLIFDDVNSLNLINSYAFSHTSLKRIQIPASVKTIDNHAFFNCPSLEEVSFDENSSLLAINDHAFDRCSSLVHINVPSSVASIGESVFQGCSSLQEIEIPSLIKVIKESAFGSCYSINQILIPSSVVEIESYAFSGCSSLSKISISNSVLKIGSYCFSGCSSLVEVQIPSSVTEIGSFAFNGCSMLVNILIPSSVMKIDSYAFNECTSLVQISIPNSVSKIGNKIFKGCSALKKIYIPSYVDLSKIGIDNNVNVIQS</sequence>
<accession>A0ABR2KYL3</accession>
<reference evidence="1 2" key="1">
    <citation type="submission" date="2024-04" db="EMBL/GenBank/DDBJ databases">
        <title>Tritrichomonas musculus Genome.</title>
        <authorList>
            <person name="Alves-Ferreira E."/>
            <person name="Grigg M."/>
            <person name="Lorenzi H."/>
            <person name="Galac M."/>
        </authorList>
    </citation>
    <scope>NUCLEOTIDE SEQUENCE [LARGE SCALE GENOMIC DNA]</scope>
    <source>
        <strain evidence="1 2">EAF2021</strain>
    </source>
</reference>
<dbReference type="Gene3D" id="3.40.50.12480">
    <property type="match status" value="1"/>
</dbReference>
<dbReference type="Proteomes" id="UP001470230">
    <property type="component" value="Unassembled WGS sequence"/>
</dbReference>